<proteinExistence type="predicted"/>
<accession>A0A832EDL1</accession>
<dbReference type="InterPro" id="IPR013785">
    <property type="entry name" value="Aldolase_TIM"/>
</dbReference>
<dbReference type="CDD" id="cd04730">
    <property type="entry name" value="NPD_like"/>
    <property type="match status" value="1"/>
</dbReference>
<evidence type="ECO:0000256" key="2">
    <source>
        <dbReference type="ARBA" id="ARBA00022643"/>
    </source>
</evidence>
<protein>
    <submittedName>
        <fullName evidence="4">Nitronate monooxygenase</fullName>
    </submittedName>
</protein>
<evidence type="ECO:0000313" key="4">
    <source>
        <dbReference type="EMBL" id="HFK97416.1"/>
    </source>
</evidence>
<dbReference type="GO" id="GO:0018580">
    <property type="term" value="F:nitronate monooxygenase activity"/>
    <property type="evidence" value="ECO:0007669"/>
    <property type="project" value="InterPro"/>
</dbReference>
<keyword evidence="1" id="KW-0285">Flavoprotein</keyword>
<keyword evidence="3" id="KW-0560">Oxidoreductase</keyword>
<dbReference type="PANTHER" id="PTHR32332">
    <property type="entry name" value="2-NITROPROPANE DIOXYGENASE"/>
    <property type="match status" value="1"/>
</dbReference>
<evidence type="ECO:0000256" key="3">
    <source>
        <dbReference type="ARBA" id="ARBA00023002"/>
    </source>
</evidence>
<evidence type="ECO:0000256" key="1">
    <source>
        <dbReference type="ARBA" id="ARBA00022630"/>
    </source>
</evidence>
<dbReference type="Gene3D" id="3.20.20.70">
    <property type="entry name" value="Aldolase class I"/>
    <property type="match status" value="1"/>
</dbReference>
<reference evidence="4" key="1">
    <citation type="journal article" date="2020" name="mSystems">
        <title>Genome- and Community-Level Interaction Insights into Carbon Utilization and Element Cycling Functions of Hydrothermarchaeota in Hydrothermal Sediment.</title>
        <authorList>
            <person name="Zhou Z."/>
            <person name="Liu Y."/>
            <person name="Xu W."/>
            <person name="Pan J."/>
            <person name="Luo Z.H."/>
            <person name="Li M."/>
        </authorList>
    </citation>
    <scope>NUCLEOTIDE SEQUENCE [LARGE SCALE GENOMIC DNA]</scope>
    <source>
        <strain evidence="4">SpSt-456</strain>
    </source>
</reference>
<name>A0A832EDL1_9BACT</name>
<keyword evidence="2" id="KW-0288">FMN</keyword>
<comment type="caution">
    <text evidence="4">The sequence shown here is derived from an EMBL/GenBank/DDBJ whole genome shotgun (WGS) entry which is preliminary data.</text>
</comment>
<keyword evidence="4" id="KW-0503">Monooxygenase</keyword>
<dbReference type="AlphaFoldDB" id="A0A832EDL1"/>
<sequence>MGKRLDDFRWKVAGKDVVPLVIGGMGVNISTTELALEAARLGGIGHISDAMMPAVTDHVHGTHFVSEKLRHYRANVKRPDKSGVRFEAAPVAEATRLYVTETMARKRGPGLIFLNCMEKLTMGNPKETLQARLKAALDAGIDGITLSAGLHLTSFALMADHPRFRQALLGIIVSSVRALKLFLMKAARLNRPPDYVVVEGPLAGGHLGFGLDWHRFDLKTIFHEVMQYLKKEGLCMPVIPAGGIFTGSDAVAYMEAGAAAVQVATRFTVTRESGLPEEVKQRYFQAEAEDIEVNMLSPTGYPMRMLKDCPAVSHRVRPACEAYGYLLDGSGRCAYLEAYYQAAHNGGADKRQKIEKTCLCSHMRRYQCWTCGHTTFRLKETTRKNPDGTYQILSAEHVFKDYQFSTDHQVALPEEGTRSMP</sequence>
<dbReference type="Pfam" id="PF03060">
    <property type="entry name" value="NMO"/>
    <property type="match status" value="1"/>
</dbReference>
<dbReference type="PANTHER" id="PTHR32332:SF18">
    <property type="entry name" value="2-NITROPROPANE DIOXYGENASE"/>
    <property type="match status" value="1"/>
</dbReference>
<dbReference type="InterPro" id="IPR004136">
    <property type="entry name" value="NMO"/>
</dbReference>
<dbReference type="SUPFAM" id="SSF51412">
    <property type="entry name" value="Inosine monophosphate dehydrogenase (IMPDH)"/>
    <property type="match status" value="1"/>
</dbReference>
<organism evidence="4">
    <name type="scientific">Desulfacinum infernum</name>
    <dbReference type="NCBI Taxonomy" id="35837"/>
    <lineage>
        <taxon>Bacteria</taxon>
        <taxon>Pseudomonadati</taxon>
        <taxon>Thermodesulfobacteriota</taxon>
        <taxon>Syntrophobacteria</taxon>
        <taxon>Syntrophobacterales</taxon>
        <taxon>Syntrophobacteraceae</taxon>
        <taxon>Desulfacinum</taxon>
    </lineage>
</organism>
<gene>
    <name evidence="4" type="ORF">ENS06_08870</name>
</gene>
<dbReference type="EMBL" id="DSTK01000026">
    <property type="protein sequence ID" value="HFK97416.1"/>
    <property type="molecule type" value="Genomic_DNA"/>
</dbReference>